<sequence length="198" mass="20881">MAMKVRAAGLLLLLSFCLSCVVFVPAPRHVGPVAAGALGMMAAAPAYADKIDDAAKVLSEKSYPFLKEIDWTSDVYAKLPTQKPVAVMEAINKMLVMGAAMDSEALKKGVLAHAKAIDGMDSKLVATLDDYTAINSAIGHMIASVPASKTMDVYNAFAKFSLGSDVGPYMMSKVNAADAKAAYEALLAFKDVVKASQR</sequence>
<gene>
    <name evidence="9" type="primary">sPCP</name>
</gene>
<keyword evidence="8" id="KW-0732">Signal</keyword>
<evidence type="ECO:0000256" key="3">
    <source>
        <dbReference type="ARBA" id="ARBA00022494"/>
    </source>
</evidence>
<dbReference type="GO" id="GO:0030076">
    <property type="term" value="C:light-harvesting complex"/>
    <property type="evidence" value="ECO:0007669"/>
    <property type="project" value="UniProtKB-KW"/>
</dbReference>
<organism evidence="9">
    <name type="scientific">Symbiodinium muscatinei</name>
    <name type="common">Dinoflagellate</name>
    <dbReference type="NCBI Taxonomy" id="128924"/>
    <lineage>
        <taxon>Eukaryota</taxon>
        <taxon>Sar</taxon>
        <taxon>Alveolata</taxon>
        <taxon>Dinophyceae</taxon>
        <taxon>Suessiales</taxon>
        <taxon>Symbiodiniaceae</taxon>
        <taxon>Symbiodinium</taxon>
    </lineage>
</organism>
<keyword evidence="3" id="KW-0148">Chlorophyll</keyword>
<comment type="function">
    <text evidence="1">Water-soluble antenna for capture of solar energy in the blue-green range. Peridinin is an asymmetric carotenoid.</text>
</comment>
<evidence type="ECO:0000256" key="4">
    <source>
        <dbReference type="ARBA" id="ARBA00022528"/>
    </source>
</evidence>
<keyword evidence="7" id="KW-0437">Light-harvesting polypeptide</keyword>
<comment type="subcellular location">
    <subcellularLocation>
        <location evidence="2">Plastid</location>
        <location evidence="2">Chloroplast</location>
    </subcellularLocation>
</comment>
<keyword evidence="4" id="KW-0150">Chloroplast</keyword>
<proteinExistence type="predicted"/>
<evidence type="ECO:0000256" key="5">
    <source>
        <dbReference type="ARBA" id="ARBA00022640"/>
    </source>
</evidence>
<evidence type="ECO:0000256" key="2">
    <source>
        <dbReference type="ARBA" id="ARBA00004229"/>
    </source>
</evidence>
<evidence type="ECO:0000256" key="7">
    <source>
        <dbReference type="ARBA" id="ARBA00023243"/>
    </source>
</evidence>
<keyword evidence="5" id="KW-0934">Plastid</keyword>
<accession>G9I8P4</accession>
<dbReference type="GO" id="GO:0009507">
    <property type="term" value="C:chloroplast"/>
    <property type="evidence" value="ECO:0007669"/>
    <property type="project" value="UniProtKB-SubCell"/>
</dbReference>
<dbReference type="Pfam" id="PF02429">
    <property type="entry name" value="PCP"/>
    <property type="match status" value="1"/>
</dbReference>
<dbReference type="InterPro" id="IPR003376">
    <property type="entry name" value="Peridinin-chlorophyll-bd_prot"/>
</dbReference>
<feature type="signal peptide" evidence="8">
    <location>
        <begin position="1"/>
        <end position="19"/>
    </location>
</feature>
<evidence type="ECO:0000313" key="9">
    <source>
        <dbReference type="EMBL" id="AET21305.1"/>
    </source>
</evidence>
<name>G9I8P4_SYMMU</name>
<feature type="chain" id="PRO_5003522186" evidence="8">
    <location>
        <begin position="20"/>
        <end position="198"/>
    </location>
</feature>
<dbReference type="SUPFAM" id="SSF48608">
    <property type="entry name" value="Peridinin-chlorophyll protein"/>
    <property type="match status" value="1"/>
</dbReference>
<dbReference type="Gene3D" id="1.40.10.10">
    <property type="entry name" value="Peridinin-chlorophyll A binding"/>
    <property type="match status" value="1"/>
</dbReference>
<protein>
    <submittedName>
        <fullName evidence="9">Chloroplast soluble peridinin-chlorophyll a-binding protein</fullName>
    </submittedName>
</protein>
<dbReference type="InterPro" id="IPR036550">
    <property type="entry name" value="Peridinin-chlorophyll-bd_sf"/>
</dbReference>
<dbReference type="AlphaFoldDB" id="G9I8P4"/>
<reference evidence="9" key="1">
    <citation type="journal article" date="2014" name="PLoS ONE">
        <title>Separate Introns Gained within Short and Long Soluble Peridinin-Chlorophyll a-Protein Genes during Radiation of Symbiodinium (Dinophyceae) Clade A and B Lineages.</title>
        <authorList>
            <person name="Reichman J.R."/>
            <person name="Vize P.D."/>
        </authorList>
    </citation>
    <scope>NUCLEOTIDE SEQUENCE</scope>
</reference>
<evidence type="ECO:0000256" key="1">
    <source>
        <dbReference type="ARBA" id="ARBA00004098"/>
    </source>
</evidence>
<keyword evidence="6" id="KW-0157">Chromophore</keyword>
<dbReference type="EMBL" id="JN602614">
    <property type="protein sequence ID" value="AET21305.1"/>
    <property type="molecule type" value="Genomic_DNA"/>
</dbReference>
<dbReference type="GO" id="GO:0016168">
    <property type="term" value="F:chlorophyll binding"/>
    <property type="evidence" value="ECO:0007669"/>
    <property type="project" value="UniProtKB-KW"/>
</dbReference>
<evidence type="ECO:0000256" key="8">
    <source>
        <dbReference type="SAM" id="SignalP"/>
    </source>
</evidence>
<evidence type="ECO:0000256" key="6">
    <source>
        <dbReference type="ARBA" id="ARBA00022991"/>
    </source>
</evidence>